<name>F0WH09_9STRA</name>
<dbReference type="HOGENOM" id="CLU_3072659_0_0_1"/>
<accession>F0WH09</accession>
<evidence type="ECO:0000313" key="1">
    <source>
        <dbReference type="EMBL" id="CCA20524.1"/>
    </source>
</evidence>
<dbReference type="EMBL" id="FR824141">
    <property type="protein sequence ID" value="CCA20524.1"/>
    <property type="molecule type" value="Genomic_DNA"/>
</dbReference>
<organism evidence="1">
    <name type="scientific">Albugo laibachii Nc14</name>
    <dbReference type="NCBI Taxonomy" id="890382"/>
    <lineage>
        <taxon>Eukaryota</taxon>
        <taxon>Sar</taxon>
        <taxon>Stramenopiles</taxon>
        <taxon>Oomycota</taxon>
        <taxon>Peronosporomycetes</taxon>
        <taxon>Albuginales</taxon>
        <taxon>Albuginaceae</taxon>
        <taxon>Albugo</taxon>
    </lineage>
</organism>
<gene>
    <name evidence="1" type="primary">AlNc14C96G5884</name>
    <name evidence="1" type="ORF">ALNC14_066670</name>
</gene>
<dbReference type="AlphaFoldDB" id="F0WH09"/>
<protein>
    <submittedName>
        <fullName evidence="1">AlNc14C96G5884 protein</fullName>
    </submittedName>
</protein>
<sequence length="53" mass="5534">MRSGKGDVGLGLYVTDGVDPQGVASVAINRTFGTNTAIRAYGQSFLRVCEPST</sequence>
<reference evidence="1" key="2">
    <citation type="submission" date="2011-02" db="EMBL/GenBank/DDBJ databases">
        <authorList>
            <person name="MacLean D."/>
        </authorList>
    </citation>
    <scope>NUCLEOTIDE SEQUENCE</scope>
</reference>
<reference evidence="1" key="1">
    <citation type="journal article" date="2011" name="PLoS Biol.">
        <title>Gene gain and loss during evolution of obligate parasitism in the white rust pathogen of Arabidopsis thaliana.</title>
        <authorList>
            <person name="Kemen E."/>
            <person name="Gardiner A."/>
            <person name="Schultz-Larsen T."/>
            <person name="Kemen A.C."/>
            <person name="Balmuth A.L."/>
            <person name="Robert-Seilaniantz A."/>
            <person name="Bailey K."/>
            <person name="Holub E."/>
            <person name="Studholme D.J."/>
            <person name="Maclean D."/>
            <person name="Jones J.D."/>
        </authorList>
    </citation>
    <scope>NUCLEOTIDE SEQUENCE</scope>
</reference>
<proteinExistence type="predicted"/>